<organism evidence="2 3">
    <name type="scientific">Lutimaribacter marinistellae</name>
    <dbReference type="NCBI Taxonomy" id="1820329"/>
    <lineage>
        <taxon>Bacteria</taxon>
        <taxon>Pseudomonadati</taxon>
        <taxon>Pseudomonadota</taxon>
        <taxon>Alphaproteobacteria</taxon>
        <taxon>Rhodobacterales</taxon>
        <taxon>Roseobacteraceae</taxon>
        <taxon>Lutimaribacter</taxon>
    </lineage>
</organism>
<evidence type="ECO:0000313" key="3">
    <source>
        <dbReference type="Proteomes" id="UP001595629"/>
    </source>
</evidence>
<protein>
    <submittedName>
        <fullName evidence="2">Hint domain-containing protein</fullName>
    </submittedName>
</protein>
<dbReference type="Pfam" id="PF13403">
    <property type="entry name" value="Hint_2"/>
    <property type="match status" value="1"/>
</dbReference>
<accession>A0ABV7TIG7</accession>
<dbReference type="RefSeq" id="WP_386736278.1">
    <property type="nucleotide sequence ID" value="NZ_JBHRXI010000016.1"/>
</dbReference>
<reference evidence="3" key="1">
    <citation type="journal article" date="2019" name="Int. J. Syst. Evol. Microbiol.">
        <title>The Global Catalogue of Microorganisms (GCM) 10K type strain sequencing project: providing services to taxonomists for standard genome sequencing and annotation.</title>
        <authorList>
            <consortium name="The Broad Institute Genomics Platform"/>
            <consortium name="The Broad Institute Genome Sequencing Center for Infectious Disease"/>
            <person name="Wu L."/>
            <person name="Ma J."/>
        </authorList>
    </citation>
    <scope>NUCLEOTIDE SEQUENCE [LARGE SCALE GENOMIC DNA]</scope>
    <source>
        <strain evidence="3">KCTC 42911</strain>
    </source>
</reference>
<dbReference type="Proteomes" id="UP001595629">
    <property type="component" value="Unassembled WGS sequence"/>
</dbReference>
<sequence length="159" mass="17386">MKPNTVGREGGRDPLPFPPAYPDVEIGCPAMGAVLTLDGEMPAEHLFPGDRVITRDAGAVTLKDLQRVTLRTRAIRLSCGLILPAAQPVLLRDWRAKAMFKRPQARVMAGDLVDGEFIRDLGHRTLDLVQLHFDSPHILYCNGVELSSAALPARMRPAA</sequence>
<feature type="domain" description="Hedgehog/Intein (Hint)" evidence="1">
    <location>
        <begin position="33"/>
        <end position="148"/>
    </location>
</feature>
<gene>
    <name evidence="2" type="ORF">ACFORG_14630</name>
</gene>
<evidence type="ECO:0000313" key="2">
    <source>
        <dbReference type="EMBL" id="MFC3615003.1"/>
    </source>
</evidence>
<dbReference type="InterPro" id="IPR028992">
    <property type="entry name" value="Hedgehog/Intein_dom"/>
</dbReference>
<keyword evidence="3" id="KW-1185">Reference proteome</keyword>
<comment type="caution">
    <text evidence="2">The sequence shown here is derived from an EMBL/GenBank/DDBJ whole genome shotgun (WGS) entry which is preliminary data.</text>
</comment>
<proteinExistence type="predicted"/>
<evidence type="ECO:0000259" key="1">
    <source>
        <dbReference type="Pfam" id="PF13403"/>
    </source>
</evidence>
<name>A0ABV7TIG7_9RHOB</name>
<dbReference type="EMBL" id="JBHRXI010000016">
    <property type="protein sequence ID" value="MFC3615003.1"/>
    <property type="molecule type" value="Genomic_DNA"/>
</dbReference>